<evidence type="ECO:0000313" key="3">
    <source>
        <dbReference type="EMBL" id="QEJ97215.1"/>
    </source>
</evidence>
<organism evidence="2 4">
    <name type="scientific">Treponema phagedenis</name>
    <dbReference type="NCBI Taxonomy" id="162"/>
    <lineage>
        <taxon>Bacteria</taxon>
        <taxon>Pseudomonadati</taxon>
        <taxon>Spirochaetota</taxon>
        <taxon>Spirochaetia</taxon>
        <taxon>Spirochaetales</taxon>
        <taxon>Treponemataceae</taxon>
        <taxon>Treponema</taxon>
    </lineage>
</organism>
<dbReference type="AlphaFoldDB" id="A0A0B7GRR9"/>
<evidence type="ECO:0000256" key="1">
    <source>
        <dbReference type="PROSITE-ProRule" id="PRU00339"/>
    </source>
</evidence>
<dbReference type="InterPro" id="IPR019734">
    <property type="entry name" value="TPR_rpt"/>
</dbReference>
<dbReference type="SMART" id="SM00028">
    <property type="entry name" value="TPR"/>
    <property type="match status" value="7"/>
</dbReference>
<sequence>MSTTAARIAEAVEAGKARNYPQAIKILEDLAAQGIADSKEGVFSTTNKNHPEIYLYLSRAWHAEKNYARAVVYGNAYTRRKPQDPAGWFFLGRTFLSLQNYEKAIYALTKSLAINEASLEAKALLGLAYLRAKKASQARAVFEEALQKAPKNTRLNTGYLNALFIEAVQILRKGDADTARQMLTFVINNNIDGVAPRLYLAHAFRALKAFPEALTQYKAALAFAPDDPALQWYPAAMLAQMGDIEGASEILSKAGINVKGDELSDQFLAIGTVRKHLEEGLWARAAGAARVYIKNFGSSAEVHLLMAEAQRNMGRFSAALNHCARAAKLEPDNPFVHYCIMLCLQQAGRWEELAQEIPRAEAAGCDSDDMYYYRVVTAAHIDNPPEQVLPHLQALAQQGKADTLLFTALGRTYVRLDMAELAIPWYQKTLEIDPDNEEAKIGLIACYEALCQNEEIHTSYQDYFSRWADNTVLRKDFIEFLQKQERWEEAADNIEILASQISGANFAPQLALNRRKAGQYRKAAILYRSLLRQKPEEKILLHNLVYCLDKMGQTKSALNLLVAARKTFGENPDTMLIEGIFYLRDKKAEDAIKTFQYILEKNPQNERAAEFLKKAYAGLKRK</sequence>
<keyword evidence="4" id="KW-1185">Reference proteome</keyword>
<feature type="repeat" description="TPR" evidence="1">
    <location>
        <begin position="119"/>
        <end position="152"/>
    </location>
</feature>
<reference evidence="4" key="1">
    <citation type="submission" date="2015-01" db="EMBL/GenBank/DDBJ databases">
        <authorList>
            <person name="Manzoor Shahid"/>
            <person name="Zubair Saima"/>
        </authorList>
    </citation>
    <scope>NUCLEOTIDE SEQUENCE [LARGE SCALE GENOMIC DNA]</scope>
    <source>
        <strain evidence="4">V1</strain>
    </source>
</reference>
<dbReference type="Pfam" id="PF14559">
    <property type="entry name" value="TPR_19"/>
    <property type="match status" value="1"/>
</dbReference>
<dbReference type="PROSITE" id="PS50005">
    <property type="entry name" value="TPR"/>
    <property type="match status" value="5"/>
</dbReference>
<dbReference type="Pfam" id="PF13181">
    <property type="entry name" value="TPR_8"/>
    <property type="match status" value="1"/>
</dbReference>
<dbReference type="PANTHER" id="PTHR12558">
    <property type="entry name" value="CELL DIVISION CYCLE 16,23,27"/>
    <property type="match status" value="1"/>
</dbReference>
<dbReference type="EMBL" id="CP042817">
    <property type="protein sequence ID" value="QEJ97215.1"/>
    <property type="molecule type" value="Genomic_DNA"/>
</dbReference>
<proteinExistence type="predicted"/>
<dbReference type="SUPFAM" id="SSF48452">
    <property type="entry name" value="TPR-like"/>
    <property type="match status" value="2"/>
</dbReference>
<dbReference type="Gene3D" id="1.25.40.10">
    <property type="entry name" value="Tetratricopeptide repeat domain"/>
    <property type="match status" value="5"/>
</dbReference>
<dbReference type="GeneID" id="57752049"/>
<dbReference type="Proteomes" id="UP000323594">
    <property type="component" value="Chromosome"/>
</dbReference>
<dbReference type="Proteomes" id="UP000042527">
    <property type="component" value="Unassembled WGS sequence"/>
</dbReference>
<protein>
    <submittedName>
        <fullName evidence="2">TPR repeat-containing protein TP_0095</fullName>
    </submittedName>
    <submittedName>
        <fullName evidence="3">Tetratricopeptide repeat protein</fullName>
    </submittedName>
</protein>
<reference evidence="2" key="2">
    <citation type="submission" date="2015-01" db="EMBL/GenBank/DDBJ databases">
        <authorList>
            <person name="Xiang T."/>
            <person name="Song Y."/>
            <person name="Huang L."/>
            <person name="Wang B."/>
            <person name="Wu P."/>
        </authorList>
    </citation>
    <scope>NUCLEOTIDE SEQUENCE [LARGE SCALE GENOMIC DNA]</scope>
    <source>
        <strain evidence="2">V1</strain>
    </source>
</reference>
<gene>
    <name evidence="3" type="ORF">FUT82_03915</name>
    <name evidence="2" type="ORF">TPHV1_170040</name>
</gene>
<feature type="repeat" description="TPR" evidence="1">
    <location>
        <begin position="300"/>
        <end position="333"/>
    </location>
</feature>
<evidence type="ECO:0000313" key="2">
    <source>
        <dbReference type="EMBL" id="CEM61309.1"/>
    </source>
</evidence>
<feature type="repeat" description="TPR" evidence="1">
    <location>
        <begin position="403"/>
        <end position="436"/>
    </location>
</feature>
<evidence type="ECO:0000313" key="4">
    <source>
        <dbReference type="Proteomes" id="UP000042527"/>
    </source>
</evidence>
<dbReference type="OrthoDB" id="355756at2"/>
<dbReference type="RefSeq" id="WP_024752998.1">
    <property type="nucleotide sequence ID" value="NZ_CDNC01000009.1"/>
</dbReference>
<dbReference type="InterPro" id="IPR011990">
    <property type="entry name" value="TPR-like_helical_dom_sf"/>
</dbReference>
<name>A0A0B7GRR9_TREPH</name>
<accession>A0A0B7GRR9</accession>
<feature type="repeat" description="TPR" evidence="1">
    <location>
        <begin position="85"/>
        <end position="118"/>
    </location>
</feature>
<evidence type="ECO:0000313" key="5">
    <source>
        <dbReference type="Proteomes" id="UP000323594"/>
    </source>
</evidence>
<keyword evidence="1" id="KW-0802">TPR repeat</keyword>
<dbReference type="EMBL" id="CDNC01000009">
    <property type="protein sequence ID" value="CEM61309.1"/>
    <property type="molecule type" value="Genomic_DNA"/>
</dbReference>
<feature type="repeat" description="TPR" evidence="1">
    <location>
        <begin position="572"/>
        <end position="605"/>
    </location>
</feature>
<reference evidence="3 5" key="3">
    <citation type="submission" date="2019-08" db="EMBL/GenBank/DDBJ databases">
        <authorList>
            <person name="Kuhnert P."/>
        </authorList>
    </citation>
    <scope>NUCLEOTIDE SEQUENCE [LARGE SCALE GENOMIC DNA]</scope>
    <source>
        <strain evidence="3 5">B36.5</strain>
    </source>
</reference>
<dbReference type="Pfam" id="PF13432">
    <property type="entry name" value="TPR_16"/>
    <property type="match status" value="3"/>
</dbReference>
<dbReference type="PANTHER" id="PTHR12558:SF13">
    <property type="entry name" value="CELL DIVISION CYCLE PROTEIN 27 HOMOLOG"/>
    <property type="match status" value="1"/>
</dbReference>